<organism evidence="2 3">
    <name type="scientific">Oceanobacillus oncorhynchi</name>
    <dbReference type="NCBI Taxonomy" id="545501"/>
    <lineage>
        <taxon>Bacteria</taxon>
        <taxon>Bacillati</taxon>
        <taxon>Bacillota</taxon>
        <taxon>Bacilli</taxon>
        <taxon>Bacillales</taxon>
        <taxon>Bacillaceae</taxon>
        <taxon>Oceanobacillus</taxon>
    </lineage>
</organism>
<feature type="transmembrane region" description="Helical" evidence="1">
    <location>
        <begin position="7"/>
        <end position="25"/>
    </location>
</feature>
<keyword evidence="1" id="KW-0472">Membrane</keyword>
<feature type="transmembrane region" description="Helical" evidence="1">
    <location>
        <begin position="45"/>
        <end position="65"/>
    </location>
</feature>
<keyword evidence="3" id="KW-1185">Reference proteome</keyword>
<evidence type="ECO:0000313" key="3">
    <source>
        <dbReference type="Proteomes" id="UP000040453"/>
    </source>
</evidence>
<proteinExistence type="predicted"/>
<sequence length="116" mass="12373">MKRSIEISLSLLGGLSYILSIGLYMETIDKAYGDSNHLGGLLEAFTIGFGIMGIAIIICILAIIWFKGDKKSKAAGIILLIFAAATLLITYGGVFIGAFFYMIAGIFGVVRQTKTG</sequence>
<accession>A0A0A1MKE8</accession>
<dbReference type="RefSeq" id="WP_052485059.1">
    <property type="nucleotide sequence ID" value="NZ_CAXOIH010000002.1"/>
</dbReference>
<name>A0A0A1MKE8_9BACI</name>
<keyword evidence="1" id="KW-1133">Transmembrane helix</keyword>
<reference evidence="2 3" key="1">
    <citation type="submission" date="2014-11" db="EMBL/GenBank/DDBJ databases">
        <authorList>
            <person name="Urmite Genomes Urmite Genomes"/>
        </authorList>
    </citation>
    <scope>NUCLEOTIDE SEQUENCE [LARGE SCALE GENOMIC DNA]</scope>
    <source>
        <strain evidence="2 3">Oc5</strain>
    </source>
</reference>
<evidence type="ECO:0000256" key="1">
    <source>
        <dbReference type="SAM" id="Phobius"/>
    </source>
</evidence>
<evidence type="ECO:0008006" key="4">
    <source>
        <dbReference type="Google" id="ProtNLM"/>
    </source>
</evidence>
<keyword evidence="1" id="KW-0812">Transmembrane</keyword>
<evidence type="ECO:0000313" key="2">
    <source>
        <dbReference type="EMBL" id="CEI83583.1"/>
    </source>
</evidence>
<dbReference type="Proteomes" id="UP000040453">
    <property type="component" value="Unassembled WGS sequence"/>
</dbReference>
<gene>
    <name evidence="2" type="ORF">BN997_03500</name>
</gene>
<dbReference type="EMBL" id="CDGG01000001">
    <property type="protein sequence ID" value="CEI83583.1"/>
    <property type="molecule type" value="Genomic_DNA"/>
</dbReference>
<dbReference type="AlphaFoldDB" id="A0A0A1MKE8"/>
<protein>
    <recommendedName>
        <fullName evidence="4">DUF4064 domain-containing protein</fullName>
    </recommendedName>
</protein>
<feature type="transmembrane region" description="Helical" evidence="1">
    <location>
        <begin position="77"/>
        <end position="110"/>
    </location>
</feature>